<evidence type="ECO:0000313" key="3">
    <source>
        <dbReference type="Proteomes" id="UP000429555"/>
    </source>
</evidence>
<name>A0A6I4KWE7_9PSED</name>
<evidence type="ECO:0000313" key="2">
    <source>
        <dbReference type="EMBL" id="MVW76011.1"/>
    </source>
</evidence>
<dbReference type="Proteomes" id="UP000429555">
    <property type="component" value="Unassembled WGS sequence"/>
</dbReference>
<reference evidence="2 3" key="1">
    <citation type="submission" date="2019-11" db="EMBL/GenBank/DDBJ databases">
        <title>Pseudomonas flavidum sp. nov., isolated from Baiyang Lake.</title>
        <authorList>
            <person name="Zhao Y."/>
        </authorList>
    </citation>
    <scope>NUCLEOTIDE SEQUENCE [LARGE SCALE GENOMIC DNA]</scope>
    <source>
        <strain evidence="3">R-22-3 w-18</strain>
    </source>
</reference>
<dbReference type="AlphaFoldDB" id="A0A6I4KWE7"/>
<evidence type="ECO:0000256" key="1">
    <source>
        <dbReference type="SAM" id="MobiDB-lite"/>
    </source>
</evidence>
<dbReference type="EMBL" id="WKJZ01000001">
    <property type="protein sequence ID" value="MVW76011.1"/>
    <property type="molecule type" value="Genomic_DNA"/>
</dbReference>
<organism evidence="2 3">
    <name type="scientific">Pseudomonas xionganensis</name>
    <dbReference type="NCBI Taxonomy" id="2654845"/>
    <lineage>
        <taxon>Bacteria</taxon>
        <taxon>Pseudomonadati</taxon>
        <taxon>Pseudomonadota</taxon>
        <taxon>Gammaproteobacteria</taxon>
        <taxon>Pseudomonadales</taxon>
        <taxon>Pseudomonadaceae</taxon>
        <taxon>Pseudomonas</taxon>
    </lineage>
</organism>
<accession>A0A6I4KWE7</accession>
<keyword evidence="3" id="KW-1185">Reference proteome</keyword>
<protein>
    <submittedName>
        <fullName evidence="2">Uncharacterized protein</fullName>
    </submittedName>
</protein>
<proteinExistence type="predicted"/>
<comment type="caution">
    <text evidence="2">The sequence shown here is derived from an EMBL/GenBank/DDBJ whole genome shotgun (WGS) entry which is preliminary data.</text>
</comment>
<feature type="region of interest" description="Disordered" evidence="1">
    <location>
        <begin position="331"/>
        <end position="353"/>
    </location>
</feature>
<gene>
    <name evidence="2" type="ORF">GJV18_11850</name>
</gene>
<sequence length="423" mass="47217">MAKLIKWGLLAVLAIALLIKLSLWLSVRSIMADATAQLSPIMNISYGGITSSFDGRVGLEKVRIVVPAIRDSLQIEHAELKFNGLGELLSFKERLAAGKFPEQMAVSIQGLELEAHGPFMQQLYDTPTPRSLFTSMGEVVCGKVKRIGTVDLLDMGYRTLETDGQFSYQFQPGLQKLSFNLTSDTRDMGELRLGFTVANMPERPVDLRLNPPRVERVTFELNDNQYQRKVQDYCAGKEGLDREAYVQAVVDKFDRVLRSQRIALNQPVLDAYARYQADPQSLRIELEPTEGLIWDGLQFFDADDVLTMLRPVVLVNQQAVDSLGFAWVDPNKTRKTDQDSDSAPAAAPVKPVSEAGQERFVSVTGLGDHIGKRLRFVTYDGMYYQGTLTRVTDGKAYLSLHGGNGTAEMSLRLEKINKVKVQF</sequence>
<dbReference type="RefSeq" id="WP_160345655.1">
    <property type="nucleotide sequence ID" value="NZ_WKJZ01000001.1"/>
</dbReference>